<comment type="subcellular location">
    <subcellularLocation>
        <location evidence="1 12">Cytoplasm</location>
    </subcellularLocation>
</comment>
<dbReference type="Gene3D" id="3.40.1280.10">
    <property type="match status" value="1"/>
</dbReference>
<dbReference type="Proteomes" id="UP001197247">
    <property type="component" value="Unassembled WGS sequence"/>
</dbReference>
<dbReference type="InterPro" id="IPR046887">
    <property type="entry name" value="RsmE_PUA-like"/>
</dbReference>
<evidence type="ECO:0000256" key="7">
    <source>
        <dbReference type="ARBA" id="ARBA00022603"/>
    </source>
</evidence>
<comment type="caution">
    <text evidence="15">The sequence shown here is derived from an EMBL/GenBank/DDBJ whole genome shotgun (WGS) entry which is preliminary data.</text>
</comment>
<keyword evidence="7 12" id="KW-0489">Methyltransferase</keyword>
<gene>
    <name evidence="15" type="ORF">KIH74_17945</name>
</gene>
<evidence type="ECO:0000259" key="13">
    <source>
        <dbReference type="Pfam" id="PF04452"/>
    </source>
</evidence>
<dbReference type="PIRSF" id="PIRSF015601">
    <property type="entry name" value="MTase_slr0722"/>
    <property type="match status" value="1"/>
</dbReference>
<evidence type="ECO:0000256" key="8">
    <source>
        <dbReference type="ARBA" id="ARBA00022679"/>
    </source>
</evidence>
<feature type="domain" description="Ribosomal RNA small subunit methyltransferase E methyltransferase" evidence="13">
    <location>
        <begin position="82"/>
        <end position="240"/>
    </location>
</feature>
<dbReference type="RefSeq" id="WP_214157125.1">
    <property type="nucleotide sequence ID" value="NZ_JAHBAY010000007.1"/>
</dbReference>
<proteinExistence type="inferred from homology"/>
<organism evidence="15 16">
    <name type="scientific">Kineosporia corallincola</name>
    <dbReference type="NCBI Taxonomy" id="2835133"/>
    <lineage>
        <taxon>Bacteria</taxon>
        <taxon>Bacillati</taxon>
        <taxon>Actinomycetota</taxon>
        <taxon>Actinomycetes</taxon>
        <taxon>Kineosporiales</taxon>
        <taxon>Kineosporiaceae</taxon>
        <taxon>Kineosporia</taxon>
    </lineage>
</organism>
<dbReference type="SUPFAM" id="SSF88697">
    <property type="entry name" value="PUA domain-like"/>
    <property type="match status" value="1"/>
</dbReference>
<sequence length="253" mass="26082">MTLPRFFVEAGVLAGAAPSSVLLLDGEEGRHAAAVRRIRAGEVVEVADGSGAVAACTVTDAGKAHLDLVVTSVEVVPAPAVRFGLVQALAKGGRDEMAVETATEAGVDLVLPWQAARSVSRWEGPKVAKNEKRWAAIAREAAKQSRRPRIPLLEPLRSTTALAARLATADLALVLHEDATVPLVDVKLPDTGEVLLVVGPEGGIGEPELGTLTGAGAQPVRLGPEVLRTSSAGPIALGYLAAVSGRWGQALRG</sequence>
<evidence type="ECO:0000256" key="11">
    <source>
        <dbReference type="ARBA" id="ARBA00047944"/>
    </source>
</evidence>
<evidence type="ECO:0000256" key="3">
    <source>
        <dbReference type="ARBA" id="ARBA00012328"/>
    </source>
</evidence>
<dbReference type="InterPro" id="IPR029028">
    <property type="entry name" value="Alpha/beta_knot_MTases"/>
</dbReference>
<evidence type="ECO:0000256" key="1">
    <source>
        <dbReference type="ARBA" id="ARBA00004496"/>
    </source>
</evidence>
<keyword evidence="6 12" id="KW-0698">rRNA processing</keyword>
<dbReference type="Pfam" id="PF20260">
    <property type="entry name" value="PUA_4"/>
    <property type="match status" value="1"/>
</dbReference>
<feature type="domain" description="Ribosomal RNA small subunit methyltransferase E PUA-like" evidence="14">
    <location>
        <begin position="24"/>
        <end position="70"/>
    </location>
</feature>
<evidence type="ECO:0000256" key="2">
    <source>
        <dbReference type="ARBA" id="ARBA00005528"/>
    </source>
</evidence>
<evidence type="ECO:0000256" key="4">
    <source>
        <dbReference type="ARBA" id="ARBA00013673"/>
    </source>
</evidence>
<dbReference type="NCBIfam" id="TIGR00046">
    <property type="entry name" value="RsmE family RNA methyltransferase"/>
    <property type="match status" value="1"/>
</dbReference>
<dbReference type="InterPro" id="IPR029026">
    <property type="entry name" value="tRNA_m1G_MTases_N"/>
</dbReference>
<evidence type="ECO:0000313" key="15">
    <source>
        <dbReference type="EMBL" id="MBT0770830.1"/>
    </source>
</evidence>
<evidence type="ECO:0000313" key="16">
    <source>
        <dbReference type="Proteomes" id="UP001197247"/>
    </source>
</evidence>
<dbReference type="GO" id="GO:0008168">
    <property type="term" value="F:methyltransferase activity"/>
    <property type="evidence" value="ECO:0007669"/>
    <property type="project" value="UniProtKB-KW"/>
</dbReference>
<keyword evidence="5 12" id="KW-0963">Cytoplasm</keyword>
<evidence type="ECO:0000256" key="5">
    <source>
        <dbReference type="ARBA" id="ARBA00022490"/>
    </source>
</evidence>
<evidence type="ECO:0000256" key="6">
    <source>
        <dbReference type="ARBA" id="ARBA00022552"/>
    </source>
</evidence>
<dbReference type="PANTHER" id="PTHR30027:SF3">
    <property type="entry name" value="16S RRNA (URACIL(1498)-N(3))-METHYLTRANSFERASE"/>
    <property type="match status" value="1"/>
</dbReference>
<dbReference type="InterPro" id="IPR006700">
    <property type="entry name" value="RsmE"/>
</dbReference>
<dbReference type="PANTHER" id="PTHR30027">
    <property type="entry name" value="RIBOSOMAL RNA SMALL SUBUNIT METHYLTRANSFERASE E"/>
    <property type="match status" value="1"/>
</dbReference>
<reference evidence="15 16" key="1">
    <citation type="submission" date="2021-05" db="EMBL/GenBank/DDBJ databases">
        <title>Kineosporia and Streptomyces sp. nov. two new marine actinobacteria isolated from Coral.</title>
        <authorList>
            <person name="Buangrab K."/>
            <person name="Sutthacheep M."/>
            <person name="Yeemin T."/>
            <person name="Harunari E."/>
            <person name="Igarashi Y."/>
            <person name="Kanchanasin P."/>
            <person name="Tanasupawat S."/>
            <person name="Phongsopitanun W."/>
        </authorList>
    </citation>
    <scope>NUCLEOTIDE SEQUENCE [LARGE SCALE GENOMIC DNA]</scope>
    <source>
        <strain evidence="15 16">J2-2</strain>
    </source>
</reference>
<dbReference type="InterPro" id="IPR015947">
    <property type="entry name" value="PUA-like_sf"/>
</dbReference>
<evidence type="ECO:0000256" key="10">
    <source>
        <dbReference type="ARBA" id="ARBA00025699"/>
    </source>
</evidence>
<dbReference type="SUPFAM" id="SSF75217">
    <property type="entry name" value="alpha/beta knot"/>
    <property type="match status" value="1"/>
</dbReference>
<keyword evidence="8 12" id="KW-0808">Transferase</keyword>
<protein>
    <recommendedName>
        <fullName evidence="4 12">Ribosomal RNA small subunit methyltransferase E</fullName>
        <ecNumber evidence="3 12">2.1.1.193</ecNumber>
    </recommendedName>
</protein>
<dbReference type="GO" id="GO:0032259">
    <property type="term" value="P:methylation"/>
    <property type="evidence" value="ECO:0007669"/>
    <property type="project" value="UniProtKB-KW"/>
</dbReference>
<dbReference type="CDD" id="cd18084">
    <property type="entry name" value="RsmE-like"/>
    <property type="match status" value="1"/>
</dbReference>
<keyword evidence="16" id="KW-1185">Reference proteome</keyword>
<dbReference type="Gene3D" id="2.40.240.20">
    <property type="entry name" value="Hypothetical PUA domain-like, domain 1"/>
    <property type="match status" value="1"/>
</dbReference>
<dbReference type="InterPro" id="IPR046886">
    <property type="entry name" value="RsmE_MTase_dom"/>
</dbReference>
<accession>A0ABS5TIF3</accession>
<comment type="similarity">
    <text evidence="2 12">Belongs to the RNA methyltransferase RsmE family.</text>
</comment>
<keyword evidence="9 12" id="KW-0949">S-adenosyl-L-methionine</keyword>
<name>A0ABS5TIF3_9ACTN</name>
<dbReference type="NCBIfam" id="NF008693">
    <property type="entry name" value="PRK11713.2-3"/>
    <property type="match status" value="1"/>
</dbReference>
<evidence type="ECO:0000256" key="9">
    <source>
        <dbReference type="ARBA" id="ARBA00022691"/>
    </source>
</evidence>
<dbReference type="EC" id="2.1.1.193" evidence="3 12"/>
<evidence type="ECO:0000259" key="14">
    <source>
        <dbReference type="Pfam" id="PF20260"/>
    </source>
</evidence>
<dbReference type="Pfam" id="PF04452">
    <property type="entry name" value="Methyltrans_RNA"/>
    <property type="match status" value="1"/>
</dbReference>
<comment type="function">
    <text evidence="10 12">Specifically methylates the N3 position of the uracil ring of uridine 1498 (m3U1498) in 16S rRNA. Acts on the fully assembled 30S ribosomal subunit.</text>
</comment>
<evidence type="ECO:0000256" key="12">
    <source>
        <dbReference type="PIRNR" id="PIRNR015601"/>
    </source>
</evidence>
<dbReference type="EMBL" id="JAHBAY010000007">
    <property type="protein sequence ID" value="MBT0770830.1"/>
    <property type="molecule type" value="Genomic_DNA"/>
</dbReference>
<comment type="catalytic activity">
    <reaction evidence="11 12">
        <text>uridine(1498) in 16S rRNA + S-adenosyl-L-methionine = N(3)-methyluridine(1498) in 16S rRNA + S-adenosyl-L-homocysteine + H(+)</text>
        <dbReference type="Rhea" id="RHEA:42920"/>
        <dbReference type="Rhea" id="RHEA-COMP:10283"/>
        <dbReference type="Rhea" id="RHEA-COMP:10284"/>
        <dbReference type="ChEBI" id="CHEBI:15378"/>
        <dbReference type="ChEBI" id="CHEBI:57856"/>
        <dbReference type="ChEBI" id="CHEBI:59789"/>
        <dbReference type="ChEBI" id="CHEBI:65315"/>
        <dbReference type="ChEBI" id="CHEBI:74502"/>
        <dbReference type="EC" id="2.1.1.193"/>
    </reaction>
</comment>